<name>A0A067BPD3_SAPPC</name>
<evidence type="ECO:0000313" key="1">
    <source>
        <dbReference type="EMBL" id="KDO16562.1"/>
    </source>
</evidence>
<protein>
    <submittedName>
        <fullName evidence="1">Uncharacterized protein</fullName>
    </submittedName>
</protein>
<organism evidence="1 2">
    <name type="scientific">Saprolegnia parasitica (strain CBS 223.65)</name>
    <dbReference type="NCBI Taxonomy" id="695850"/>
    <lineage>
        <taxon>Eukaryota</taxon>
        <taxon>Sar</taxon>
        <taxon>Stramenopiles</taxon>
        <taxon>Oomycota</taxon>
        <taxon>Saprolegniomycetes</taxon>
        <taxon>Saprolegniales</taxon>
        <taxon>Saprolegniaceae</taxon>
        <taxon>Saprolegnia</taxon>
    </lineage>
</organism>
<reference evidence="1 2" key="1">
    <citation type="journal article" date="2013" name="PLoS Genet.">
        <title>Distinctive expansion of potential virulence genes in the genome of the oomycete fish pathogen Saprolegnia parasitica.</title>
        <authorList>
            <person name="Jiang R.H."/>
            <person name="de Bruijn I."/>
            <person name="Haas B.J."/>
            <person name="Belmonte R."/>
            <person name="Lobach L."/>
            <person name="Christie J."/>
            <person name="van den Ackerveken G."/>
            <person name="Bottin A."/>
            <person name="Bulone V."/>
            <person name="Diaz-Moreno S.M."/>
            <person name="Dumas B."/>
            <person name="Fan L."/>
            <person name="Gaulin E."/>
            <person name="Govers F."/>
            <person name="Grenville-Briggs L.J."/>
            <person name="Horner N.R."/>
            <person name="Levin J.Z."/>
            <person name="Mammella M."/>
            <person name="Meijer H.J."/>
            <person name="Morris P."/>
            <person name="Nusbaum C."/>
            <person name="Oome S."/>
            <person name="Phillips A.J."/>
            <person name="van Rooyen D."/>
            <person name="Rzeszutek E."/>
            <person name="Saraiva M."/>
            <person name="Secombes C.J."/>
            <person name="Seidl M.F."/>
            <person name="Snel B."/>
            <person name="Stassen J.H."/>
            <person name="Sykes S."/>
            <person name="Tripathy S."/>
            <person name="van den Berg H."/>
            <person name="Vega-Arreguin J.C."/>
            <person name="Wawra S."/>
            <person name="Young S.K."/>
            <person name="Zeng Q."/>
            <person name="Dieguez-Uribeondo J."/>
            <person name="Russ C."/>
            <person name="Tyler B.M."/>
            <person name="van West P."/>
        </authorList>
    </citation>
    <scope>NUCLEOTIDE SEQUENCE [LARGE SCALE GENOMIC DNA]</scope>
    <source>
        <strain evidence="1 2">CBS 223.65</strain>
    </source>
</reference>
<dbReference type="OrthoDB" id="10394225at2759"/>
<evidence type="ECO:0000313" key="2">
    <source>
        <dbReference type="Proteomes" id="UP000030745"/>
    </source>
</evidence>
<dbReference type="KEGG" id="spar:SPRG_17939"/>
<dbReference type="OMA" id="CNKAMTF"/>
<proteinExistence type="predicted"/>
<dbReference type="AlphaFoldDB" id="A0A067BPD3"/>
<dbReference type="VEuPathDB" id="FungiDB:SPRG_17939"/>
<dbReference type="RefSeq" id="XP_012212731.1">
    <property type="nucleotide sequence ID" value="XM_012357341.1"/>
</dbReference>
<dbReference type="Proteomes" id="UP000030745">
    <property type="component" value="Unassembled WGS sequence"/>
</dbReference>
<dbReference type="EMBL" id="KK584048">
    <property type="protein sequence ID" value="KDO16562.1"/>
    <property type="molecule type" value="Genomic_DNA"/>
</dbReference>
<gene>
    <name evidence="1" type="ORF">SPRG_17939</name>
</gene>
<keyword evidence="2" id="KW-1185">Reference proteome</keyword>
<dbReference type="GeneID" id="24139466"/>
<sequence length="92" mass="10442">MLCNKAMTFSDVQRLYHDDVSVVWRFCAAQTHVASPSLQRFLQRLRRLVLIFSLASPAAAEGHPAVPRLHAFLLRYVVPLSRELQARGHCIS</sequence>
<accession>A0A067BPD3</accession>